<dbReference type="Gene3D" id="3.40.30.10">
    <property type="entry name" value="Glutaredoxin"/>
    <property type="match status" value="1"/>
</dbReference>
<dbReference type="VEuPathDB" id="TriTrypDB:ADEAN_000067300"/>
<dbReference type="AlphaFoldDB" id="S9W9H3"/>
<evidence type="ECO:0000313" key="1">
    <source>
        <dbReference type="EMBL" id="CAD2213236.1"/>
    </source>
</evidence>
<dbReference type="InterPro" id="IPR009737">
    <property type="entry name" value="Aim32/Apd1-like"/>
</dbReference>
<dbReference type="OrthoDB" id="10253744at2759"/>
<dbReference type="EMBL" id="LR877145">
    <property type="protein sequence ID" value="CAD2213236.1"/>
    <property type="molecule type" value="Genomic_DNA"/>
</dbReference>
<dbReference type="CDD" id="cd03062">
    <property type="entry name" value="TRX_Fd_Sucrase"/>
    <property type="match status" value="1"/>
</dbReference>
<proteinExistence type="predicted"/>
<dbReference type="PANTHER" id="PTHR31902">
    <property type="entry name" value="ACTIN PATCHES DISTAL PROTEIN 1"/>
    <property type="match status" value="1"/>
</dbReference>
<protein>
    <submittedName>
        <fullName evidence="1">Sucrase/ferredoxin-like, putative</fullName>
    </submittedName>
</protein>
<dbReference type="InterPro" id="IPR036249">
    <property type="entry name" value="Thioredoxin-like_sf"/>
</dbReference>
<evidence type="ECO:0000313" key="2">
    <source>
        <dbReference type="Proteomes" id="UP000515908"/>
    </source>
</evidence>
<dbReference type="Proteomes" id="UP000515908">
    <property type="component" value="Chromosome 01"/>
</dbReference>
<dbReference type="Pfam" id="PF06999">
    <property type="entry name" value="Suc_Fer-like"/>
    <property type="match status" value="1"/>
</dbReference>
<dbReference type="SUPFAM" id="SSF52833">
    <property type="entry name" value="Thioredoxin-like"/>
    <property type="match status" value="1"/>
</dbReference>
<dbReference type="PANTHER" id="PTHR31902:SF14">
    <property type="entry name" value="ACTIN PATCHES DISTAL PROTEIN 1"/>
    <property type="match status" value="1"/>
</dbReference>
<keyword evidence="2" id="KW-1185">Reference proteome</keyword>
<accession>S9W9H3</accession>
<reference evidence="1 2" key="1">
    <citation type="submission" date="2020-08" db="EMBL/GenBank/DDBJ databases">
        <authorList>
            <person name="Newling K."/>
            <person name="Davey J."/>
            <person name="Forrester S."/>
        </authorList>
    </citation>
    <scope>NUCLEOTIDE SEQUENCE [LARGE SCALE GENOMIC DNA]</scope>
    <source>
        <strain evidence="2">Crithidia deanei Carvalho (ATCC PRA-265)</strain>
    </source>
</reference>
<sequence length="261" mass="29194">MADPNDFETFKHKLTQQTLQDIEGLDVKEVGFGREECCGPIPPKLKNSMKLNEHIFIGTKTPAPQWDKRTENIEGYPQFSKIVKEKKLDATVNVYEVPEGQEENVLHVALDEKTGALSVHQYNNPSFEEFPWENKGTLSTDRSNEYFVFVCAHSTRDSRCAYCGAILVDLLRSAVKEKLIEEEAKKITIVPCSHVGGHIYAGNVLVYSRHGGVCFGLFKPVDVDALIEFMKADSGVLPVSLRARVRGQMLLKKGGAWCSSM</sequence>
<organism evidence="1 2">
    <name type="scientific">Angomonas deanei</name>
    <dbReference type="NCBI Taxonomy" id="59799"/>
    <lineage>
        <taxon>Eukaryota</taxon>
        <taxon>Discoba</taxon>
        <taxon>Euglenozoa</taxon>
        <taxon>Kinetoplastea</taxon>
        <taxon>Metakinetoplastina</taxon>
        <taxon>Trypanosomatida</taxon>
        <taxon>Trypanosomatidae</taxon>
        <taxon>Strigomonadinae</taxon>
        <taxon>Angomonas</taxon>
    </lineage>
</organism>
<gene>
    <name evidence="1" type="ORF">ADEAN_000067300</name>
</gene>
<name>S9W9H3_9TRYP</name>